<protein>
    <submittedName>
        <fullName evidence="2">Uncharacterized protein</fullName>
    </submittedName>
</protein>
<comment type="caution">
    <text evidence="2">The sequence shown here is derived from an EMBL/GenBank/DDBJ whole genome shotgun (WGS) entry which is preliminary data.</text>
</comment>
<reference evidence="2 3" key="1">
    <citation type="submission" date="2018-08" db="EMBL/GenBank/DDBJ databases">
        <authorList>
            <person name="Khan S.A."/>
        </authorList>
    </citation>
    <scope>NUCLEOTIDE SEQUENCE [LARGE SCALE GENOMIC DNA]</scope>
    <source>
        <strain evidence="2 3">GTF-13</strain>
    </source>
</reference>
<dbReference type="Proteomes" id="UP000280792">
    <property type="component" value="Unassembled WGS sequence"/>
</dbReference>
<sequence>MATNGESAARWLKDNADQLPLERIEQVRNNVQAKLDGLDDQAPSAAGLLEALEVLDHFLLNHSTVSTANPGRSGGTAPAVTFDPSPLTPAIEPIAPLDPSEKRERFRQLLAQNPHCKPSSQSE</sequence>
<name>A0A3P3VU72_9GAMM</name>
<dbReference type="EMBL" id="QWEZ01000001">
    <property type="protein sequence ID" value="RRJ84313.1"/>
    <property type="molecule type" value="Genomic_DNA"/>
</dbReference>
<keyword evidence="3" id="KW-1185">Reference proteome</keyword>
<gene>
    <name evidence="2" type="ORF">D0544_04180</name>
</gene>
<dbReference type="AlphaFoldDB" id="A0A3P3VU72"/>
<evidence type="ECO:0000313" key="3">
    <source>
        <dbReference type="Proteomes" id="UP000280792"/>
    </source>
</evidence>
<reference evidence="2 3" key="2">
    <citation type="submission" date="2018-12" db="EMBL/GenBank/DDBJ databases">
        <title>Simiduia agarivorans gen. nov., sp. nov., a marine, agarolytic bacterium isolated from shallow coastal water from Keelung, Taiwan.</title>
        <authorList>
            <person name="Shieh W.Y."/>
        </authorList>
    </citation>
    <scope>NUCLEOTIDE SEQUENCE [LARGE SCALE GENOMIC DNA]</scope>
    <source>
        <strain evidence="2 3">GTF-13</strain>
    </source>
</reference>
<accession>A0A3P3VU72</accession>
<evidence type="ECO:0000313" key="2">
    <source>
        <dbReference type="EMBL" id="RRJ84313.1"/>
    </source>
</evidence>
<organism evidence="2 3">
    <name type="scientific">Aestuariirhabdus litorea</name>
    <dbReference type="NCBI Taxonomy" id="2528527"/>
    <lineage>
        <taxon>Bacteria</taxon>
        <taxon>Pseudomonadati</taxon>
        <taxon>Pseudomonadota</taxon>
        <taxon>Gammaproteobacteria</taxon>
        <taxon>Oceanospirillales</taxon>
        <taxon>Aestuariirhabdaceae</taxon>
        <taxon>Aestuariirhabdus</taxon>
    </lineage>
</organism>
<evidence type="ECO:0000256" key="1">
    <source>
        <dbReference type="SAM" id="MobiDB-lite"/>
    </source>
</evidence>
<proteinExistence type="predicted"/>
<feature type="region of interest" description="Disordered" evidence="1">
    <location>
        <begin position="65"/>
        <end position="101"/>
    </location>
</feature>
<dbReference type="RefSeq" id="WP_125014741.1">
    <property type="nucleotide sequence ID" value="NZ_QWEZ01000001.1"/>
</dbReference>